<dbReference type="AlphaFoldDB" id="A0A0E0K498"/>
<dbReference type="EnsemblPlants" id="OPUNC02G27360.1">
    <property type="protein sequence ID" value="OPUNC02G27360.1"/>
    <property type="gene ID" value="OPUNC02G27360"/>
</dbReference>
<dbReference type="HOGENOM" id="CLU_3017591_0_0_1"/>
<organism evidence="1">
    <name type="scientific">Oryza punctata</name>
    <name type="common">Red rice</name>
    <dbReference type="NCBI Taxonomy" id="4537"/>
    <lineage>
        <taxon>Eukaryota</taxon>
        <taxon>Viridiplantae</taxon>
        <taxon>Streptophyta</taxon>
        <taxon>Embryophyta</taxon>
        <taxon>Tracheophyta</taxon>
        <taxon>Spermatophyta</taxon>
        <taxon>Magnoliopsida</taxon>
        <taxon>Liliopsida</taxon>
        <taxon>Poales</taxon>
        <taxon>Poaceae</taxon>
        <taxon>BOP clade</taxon>
        <taxon>Oryzoideae</taxon>
        <taxon>Oryzeae</taxon>
        <taxon>Oryzinae</taxon>
        <taxon>Oryza</taxon>
    </lineage>
</organism>
<protein>
    <submittedName>
        <fullName evidence="1">Uncharacterized protein</fullName>
    </submittedName>
</protein>
<accession>A0A0E0K498</accession>
<evidence type="ECO:0000313" key="2">
    <source>
        <dbReference type="Proteomes" id="UP000026962"/>
    </source>
</evidence>
<evidence type="ECO:0000313" key="1">
    <source>
        <dbReference type="EnsemblPlants" id="OPUNC02G27360.1"/>
    </source>
</evidence>
<sequence>MADRERQGNDRGKKRNEDCGCKGYVPPFFWVIGSETNATCGDEITRDKAAKARNDV</sequence>
<dbReference type="Gramene" id="OPUNC02G27360.1">
    <property type="protein sequence ID" value="OPUNC02G27360.1"/>
    <property type="gene ID" value="OPUNC02G27360"/>
</dbReference>
<proteinExistence type="predicted"/>
<keyword evidence="2" id="KW-1185">Reference proteome</keyword>
<reference evidence="1" key="1">
    <citation type="submission" date="2015-04" db="UniProtKB">
        <authorList>
            <consortium name="EnsemblPlants"/>
        </authorList>
    </citation>
    <scope>IDENTIFICATION</scope>
</reference>
<reference evidence="1" key="2">
    <citation type="submission" date="2018-05" db="EMBL/GenBank/DDBJ databases">
        <title>OpunRS2 (Oryza punctata Reference Sequence Version 2).</title>
        <authorList>
            <person name="Zhang J."/>
            <person name="Kudrna D."/>
            <person name="Lee S."/>
            <person name="Talag J."/>
            <person name="Welchert J."/>
            <person name="Wing R.A."/>
        </authorList>
    </citation>
    <scope>NUCLEOTIDE SEQUENCE [LARGE SCALE GENOMIC DNA]</scope>
</reference>
<name>A0A0E0K498_ORYPU</name>
<dbReference type="Proteomes" id="UP000026962">
    <property type="component" value="Chromosome 2"/>
</dbReference>